<dbReference type="RefSeq" id="WP_341636339.1">
    <property type="nucleotide sequence ID" value="NZ_CP133006.1"/>
</dbReference>
<protein>
    <submittedName>
        <fullName evidence="1">Uncharacterized protein</fullName>
    </submittedName>
</protein>
<sequence>MIYVKEGKKESYLNDFSSKEIEYARIWYQLRVSNYNVDTTMPIYINKIAKGSKVNPQAKDSAVYKEDVTTIASSHSAIGSITYSSNGDGTINLYKNVPYKWESPQVSDYSHMAEVTKKVIEENIETIYVEPSDNQAVGEVAQNIKYTN</sequence>
<gene>
    <name evidence="1" type="ORF">SHJJP9002_001453</name>
</gene>
<organism evidence="1 2">
    <name type="scientific">Staphylococcus casei</name>
    <dbReference type="NCBI Taxonomy" id="201828"/>
    <lineage>
        <taxon>Bacteria</taxon>
        <taxon>Bacillati</taxon>
        <taxon>Bacillota</taxon>
        <taxon>Bacilli</taxon>
        <taxon>Bacillales</taxon>
        <taxon>Staphylococcaceae</taxon>
        <taxon>Staphylococcus</taxon>
    </lineage>
</organism>
<keyword evidence="2" id="KW-1185">Reference proteome</keyword>
<reference evidence="1 2" key="1">
    <citation type="journal article" date="2024" name="ISME J.">
        <title>Staphylococcus epidermidis bacteriocin A37 kills natural competitors with a unique mechanism of action.</title>
        <authorList>
            <person name="Puls J.S."/>
            <person name="Winnerling B."/>
            <person name="Power J.J."/>
            <person name="Kruger A.M."/>
            <person name="Brajtenbach D."/>
            <person name="Johnson M."/>
            <person name="Bilici K."/>
            <person name="Camus L."/>
            <person name="Fliesswasser T."/>
            <person name="Schneider T."/>
            <person name="Sahl H.G."/>
            <person name="Ghosal D."/>
            <person name="Kubitscheck U."/>
            <person name="Heilbronner S."/>
            <person name="Grein F."/>
        </authorList>
    </citation>
    <scope>NUCLEOTIDE SEQUENCE [LARGE SCALE GENOMIC DNA]</scope>
    <source>
        <strain evidence="1 2">SCK7</strain>
    </source>
</reference>
<evidence type="ECO:0000313" key="1">
    <source>
        <dbReference type="EMBL" id="WZG09494.1"/>
    </source>
</evidence>
<accession>A0ABZ2WCC0</accession>
<evidence type="ECO:0000313" key="2">
    <source>
        <dbReference type="Proteomes" id="UP001468345"/>
    </source>
</evidence>
<dbReference type="EMBL" id="CP133006">
    <property type="protein sequence ID" value="WZG09494.1"/>
    <property type="molecule type" value="Genomic_DNA"/>
</dbReference>
<name>A0ABZ2WCC0_9STAP</name>
<dbReference type="Proteomes" id="UP001468345">
    <property type="component" value="Chromosome"/>
</dbReference>
<proteinExistence type="predicted"/>